<comment type="caution">
    <text evidence="1">The sequence shown here is derived from an EMBL/GenBank/DDBJ whole genome shotgun (WGS) entry which is preliminary data.</text>
</comment>
<name>A0A0J1CNG2_9BURK</name>
<dbReference type="InterPro" id="IPR036866">
    <property type="entry name" value="RibonucZ/Hydroxyglut_hydro"/>
</dbReference>
<organism evidence="1 2">
    <name type="scientific">Caballeronia mineralivorans PML1(12)</name>
    <dbReference type="NCBI Taxonomy" id="908627"/>
    <lineage>
        <taxon>Bacteria</taxon>
        <taxon>Pseudomonadati</taxon>
        <taxon>Pseudomonadota</taxon>
        <taxon>Betaproteobacteria</taxon>
        <taxon>Burkholderiales</taxon>
        <taxon>Burkholderiaceae</taxon>
        <taxon>Caballeronia</taxon>
    </lineage>
</organism>
<dbReference type="AlphaFoldDB" id="A0A0J1CNG2"/>
<accession>A0A0J1CNG2</accession>
<dbReference type="Proteomes" id="UP000035963">
    <property type="component" value="Unassembled WGS sequence"/>
</dbReference>
<keyword evidence="2" id="KW-1185">Reference proteome</keyword>
<proteinExistence type="predicted"/>
<reference evidence="1 2" key="1">
    <citation type="journal article" date="2015" name="Genome Announc.">
        <title>Draft Genome Sequence of Burkholderia sp. Strain PML1(12), an Ectomycorrhizosphere-Inhabiting Bacterium with Effective Mineral-Weathering Ability.</title>
        <authorList>
            <person name="Uroz S."/>
            <person name="Oger P."/>
        </authorList>
    </citation>
    <scope>NUCLEOTIDE SEQUENCE [LARGE SCALE GENOMIC DNA]</scope>
    <source>
        <strain evidence="2">PML1(12)</strain>
    </source>
</reference>
<gene>
    <name evidence="1" type="ORF">EOS_33300</name>
</gene>
<dbReference type="Gene3D" id="3.60.15.10">
    <property type="entry name" value="Ribonuclease Z/Hydroxyacylglutathione hydrolase-like"/>
    <property type="match status" value="1"/>
</dbReference>
<evidence type="ECO:0000313" key="1">
    <source>
        <dbReference type="EMBL" id="KLU21941.1"/>
    </source>
</evidence>
<dbReference type="RefSeq" id="WP_047896476.1">
    <property type="nucleotide sequence ID" value="NZ_AEJF01000195.1"/>
</dbReference>
<evidence type="ECO:0000313" key="2">
    <source>
        <dbReference type="Proteomes" id="UP000035963"/>
    </source>
</evidence>
<dbReference type="EMBL" id="AEJF01000195">
    <property type="protein sequence ID" value="KLU21941.1"/>
    <property type="molecule type" value="Genomic_DNA"/>
</dbReference>
<sequence length="67" mass="8029">MKPRVAVFQVGYRNRFNHPNPTVFERYRLRDIELSRSDEDGAARMDVAAEVSIERFRQTHARYWMGQ</sequence>
<dbReference type="PATRIC" id="fig|908627.4.peg.7447"/>
<protein>
    <submittedName>
        <fullName evidence="1">Uncharacterized protein</fullName>
    </submittedName>
</protein>